<reference evidence="1" key="1">
    <citation type="submission" date="2023-06" db="EMBL/GenBank/DDBJ databases">
        <title>Multi-omics analyses reveal the molecular pathogenesis toolkit of Lasiodiplodia hormozganensis, a cross-kingdom pathogen.</title>
        <authorList>
            <person name="Felix C."/>
            <person name="Meneses R."/>
            <person name="Goncalves M.F.M."/>
            <person name="Tilleman L."/>
            <person name="Duarte A.S."/>
            <person name="Jorrin-Novo J.V."/>
            <person name="Van De Peer Y."/>
            <person name="Deforce D."/>
            <person name="Van Nieuwerburgh F."/>
            <person name="Esteves A.C."/>
            <person name="Alves A."/>
        </authorList>
    </citation>
    <scope>NUCLEOTIDE SEQUENCE</scope>
    <source>
        <strain evidence="1">CBS 339.90</strain>
    </source>
</reference>
<evidence type="ECO:0000313" key="2">
    <source>
        <dbReference type="Proteomes" id="UP001175001"/>
    </source>
</evidence>
<dbReference type="GO" id="GO:0005506">
    <property type="term" value="F:iron ion binding"/>
    <property type="evidence" value="ECO:0007669"/>
    <property type="project" value="InterPro"/>
</dbReference>
<protein>
    <submittedName>
        <fullName evidence="1">Uncharacterized protein</fullName>
    </submittedName>
</protein>
<dbReference type="SUPFAM" id="SSF48264">
    <property type="entry name" value="Cytochrome P450"/>
    <property type="match status" value="1"/>
</dbReference>
<comment type="caution">
    <text evidence="1">The sequence shown here is derived from an EMBL/GenBank/DDBJ whole genome shotgun (WGS) entry which is preliminary data.</text>
</comment>
<dbReference type="InterPro" id="IPR036396">
    <property type="entry name" value="Cyt_P450_sf"/>
</dbReference>
<dbReference type="Gene3D" id="1.10.630.10">
    <property type="entry name" value="Cytochrome P450"/>
    <property type="match status" value="1"/>
</dbReference>
<dbReference type="GO" id="GO:0004497">
    <property type="term" value="F:monooxygenase activity"/>
    <property type="evidence" value="ECO:0007669"/>
    <property type="project" value="InterPro"/>
</dbReference>
<organism evidence="1 2">
    <name type="scientific">Lasiodiplodia hormozganensis</name>
    <dbReference type="NCBI Taxonomy" id="869390"/>
    <lineage>
        <taxon>Eukaryota</taxon>
        <taxon>Fungi</taxon>
        <taxon>Dikarya</taxon>
        <taxon>Ascomycota</taxon>
        <taxon>Pezizomycotina</taxon>
        <taxon>Dothideomycetes</taxon>
        <taxon>Dothideomycetes incertae sedis</taxon>
        <taxon>Botryosphaeriales</taxon>
        <taxon>Botryosphaeriaceae</taxon>
        <taxon>Lasiodiplodia</taxon>
    </lineage>
</organism>
<dbReference type="GO" id="GO:0020037">
    <property type="term" value="F:heme binding"/>
    <property type="evidence" value="ECO:0007669"/>
    <property type="project" value="InterPro"/>
</dbReference>
<dbReference type="AlphaFoldDB" id="A0AA39Y622"/>
<gene>
    <name evidence="1" type="ORF">DIS24_g8154</name>
</gene>
<name>A0AA39Y622_9PEZI</name>
<proteinExistence type="predicted"/>
<dbReference type="GO" id="GO:0016705">
    <property type="term" value="F:oxidoreductase activity, acting on paired donors, with incorporation or reduction of molecular oxygen"/>
    <property type="evidence" value="ECO:0007669"/>
    <property type="project" value="InterPro"/>
</dbReference>
<dbReference type="Proteomes" id="UP001175001">
    <property type="component" value="Unassembled WGS sequence"/>
</dbReference>
<evidence type="ECO:0000313" key="1">
    <source>
        <dbReference type="EMBL" id="KAK0645165.1"/>
    </source>
</evidence>
<dbReference type="EMBL" id="JAUJDW010000057">
    <property type="protein sequence ID" value="KAK0645165.1"/>
    <property type="molecule type" value="Genomic_DNA"/>
</dbReference>
<sequence>MDITKKLLGGTFLPMIQGYADSSSSVDMLTMTYALCLDWVDSFIFGYSSINKLLRPDGNDVNIFLKYYEERYSKEAFWLQELPALSKLITKLGFSIIPKEGKEATRWLEDWLQQMCDRADAAIEKGDLLDAANVPIVYQQVKQAVNRDCSDDSETTRKRKIASELFDHMSSAREVLGLVLGYAIFYLSGKPEVQSKLREELLGLNSPIAAGTCESQLPTPSSLDGLPHAWWIREHPTGNTGQYLSMVRAP</sequence>
<accession>A0AA39Y622</accession>
<keyword evidence="2" id="KW-1185">Reference proteome</keyword>